<feature type="transmembrane region" description="Helical" evidence="15">
    <location>
        <begin position="840"/>
        <end position="860"/>
    </location>
</feature>
<dbReference type="SUPFAM" id="SSF111418">
    <property type="entry name" value="Hormone receptor domain"/>
    <property type="match status" value="1"/>
</dbReference>
<feature type="region of interest" description="Disordered" evidence="14">
    <location>
        <begin position="1243"/>
        <end position="1276"/>
    </location>
</feature>
<evidence type="ECO:0000256" key="1">
    <source>
        <dbReference type="ARBA" id="ARBA00004141"/>
    </source>
</evidence>
<feature type="transmembrane region" description="Helical" evidence="15">
    <location>
        <begin position="789"/>
        <end position="813"/>
    </location>
</feature>
<feature type="region of interest" description="Disordered" evidence="14">
    <location>
        <begin position="1066"/>
        <end position="1098"/>
    </location>
</feature>
<dbReference type="InterPro" id="IPR000832">
    <property type="entry name" value="GPCR_2_secretin-like"/>
</dbReference>
<keyword evidence="7 15" id="KW-1133">Transmembrane helix</keyword>
<keyword evidence="13" id="KW-0393">Immunoglobulin domain</keyword>
<organism evidence="20 21">
    <name type="scientific">Popillia japonica</name>
    <name type="common">Japanese beetle</name>
    <dbReference type="NCBI Taxonomy" id="7064"/>
    <lineage>
        <taxon>Eukaryota</taxon>
        <taxon>Metazoa</taxon>
        <taxon>Ecdysozoa</taxon>
        <taxon>Arthropoda</taxon>
        <taxon>Hexapoda</taxon>
        <taxon>Insecta</taxon>
        <taxon>Pterygota</taxon>
        <taxon>Neoptera</taxon>
        <taxon>Endopterygota</taxon>
        <taxon>Coleoptera</taxon>
        <taxon>Polyphaga</taxon>
        <taxon>Scarabaeiformia</taxon>
        <taxon>Scarabaeidae</taxon>
        <taxon>Rutelinae</taxon>
        <taxon>Popillia</taxon>
    </lineage>
</organism>
<dbReference type="InterPro" id="IPR032675">
    <property type="entry name" value="LRR_dom_sf"/>
</dbReference>
<dbReference type="InterPro" id="IPR046338">
    <property type="entry name" value="GAIN_dom_sf"/>
</dbReference>
<keyword evidence="4 15" id="KW-0812">Transmembrane</keyword>
<dbReference type="Gene3D" id="1.20.1070.10">
    <property type="entry name" value="Rhodopsin 7-helix transmembrane proteins"/>
    <property type="match status" value="1"/>
</dbReference>
<name>A0AAW1M1R5_POPJA</name>
<gene>
    <name evidence="20" type="ORF">QE152_g8774</name>
</gene>
<dbReference type="InterPro" id="IPR000203">
    <property type="entry name" value="GPS"/>
</dbReference>
<evidence type="ECO:0000256" key="6">
    <source>
        <dbReference type="ARBA" id="ARBA00022737"/>
    </source>
</evidence>
<keyword evidence="5" id="KW-0732">Signal</keyword>
<sequence length="1461" mass="167208">MPVYFYYRFLRCVFNQKIMQLYFISSKAQECPRKCICKKSNQGNGPDWKVRCGDRDKISSLEEVNLTSFHDEVVQLNLSNNYLNLFLPEVQLISLQKLDISRNHLTALVENQFIKVPNLRKLDVSENSIKYINIQAFTGLKHLERLKINNNQVVTIMEGTFLPLKYLKQVDISNNPLNCDCDLLWMLDWIEEVSIKLLSNPRCATPLMFKNKLLRKLRMGIDVNCIPSSSNRDMPVIELSPNYSQIVFEGDSLKLNCKAASISNNYESEDRIEWLWANVNPKDYFENIFIEEDYYNDNGFMQSSLIIDKLNKNHSGLWNCYLFSPKFNQSKGISVVVITNETNYCPIITITNNKGSYTWPRTIVNNTVTVPCESIQSNNDVYKQKASYFCSENGGWANLNTSNCSYISETTKILEQFSKVNLSLAKGSIFESAKHFKTYLSDLKILKDTMDLVFVIRTIENYLTFVPLEKELGIILMDVSNILLNLPESFISEANIEDNSCGKLIKSLEKIGNFTPSPLTHKSNIALEIFPVKQDTFTGMTCTWYINPSNRSNRMFYCVTTNQSGVSSQEKVIEASIQIPPSLFYHLREQDILSESASHNIFVAMFSNSKLFPTNSKKERIVSDVVGIKLDGLTIKNLTEPIYIMFRTPGSHSYETSQPVPVWWDPHLNNSTGGWSTEGCLFNTELQDNVVFQCKQLGYYALRQDIPERNYAITIAKFKFSHPAVYIGSFMLFLCLFLCILTYLLCSSGIQMPKKSKHSLVNTWIAVVLLTFFYVFGIYQTEDVKLCQAIGLILHYLTLSSLLWMCVGINSMYKRLRKNDRIELQDDELPSDEPIQKPILGLYFVGWGVALIVCGISAAVNMREYSSNTHCFLSSEPALSALYVPFTILVIILCVFFLLVRCAMYNIDTGGHLSECTQATENVDIDLLEPSFPHVDIRSVRSISSKTGSSDIEDPEHSPIVQLKASIIFLALYMTTWLTCAVATVQPQKLKSYEDIFCIAYAGFATILGSFTLFFYCIARNDVRTCWLNFHKNLKKKSCFRSRIVSDTTRNVPQIQIQPLPPIPTEELHVTSRSSSRSSHTKSNSHNSNILKGAADLNHPNYESPGGVKINNVNLVVLHRQQYRNPVVPNLIENPTNSAEMFYNPHQSTVARRFFRKQKQNLMKRNNLQTKRAEFSDNTSIASIPKQIKDNSSIDQSIFGTNTKVNNTNIHVEKIRKTKHKNPNILLDSCEDVDQNCEKTYTDKKRRDLNRQRHKKKQNVASTKSSMRENNMRSVSQQCTLEYSSETISDSILDQKSPEKSIQDVFRRDSSPISQSLEHETPHYSRVDLPSKNKRLDRLLDTLYEPSEASFSVVDSEFNETLPKIYVNPSHDFSFPKRVQSRASSVSASEIDELYQEIRRGSKFKRNRQVYRYCNNDNPNRQASPCFSDSEITSGVSEIKFRHRTNFFSGHHEDDKFESAV</sequence>
<evidence type="ECO:0000256" key="14">
    <source>
        <dbReference type="SAM" id="MobiDB-lite"/>
    </source>
</evidence>
<dbReference type="InterPro" id="IPR003599">
    <property type="entry name" value="Ig_sub"/>
</dbReference>
<dbReference type="PROSITE" id="PS50227">
    <property type="entry name" value="G_PROTEIN_RECEP_F2_3"/>
    <property type="match status" value="1"/>
</dbReference>
<keyword evidence="3" id="KW-0433">Leucine-rich repeat</keyword>
<feature type="transmembrane region" description="Helical" evidence="15">
    <location>
        <begin position="724"/>
        <end position="746"/>
    </location>
</feature>
<dbReference type="Pfam" id="PF02793">
    <property type="entry name" value="HRM"/>
    <property type="match status" value="1"/>
</dbReference>
<dbReference type="Proteomes" id="UP001458880">
    <property type="component" value="Unassembled WGS sequence"/>
</dbReference>
<dbReference type="Gene3D" id="2.60.220.50">
    <property type="match status" value="1"/>
</dbReference>
<dbReference type="InterPro" id="IPR000483">
    <property type="entry name" value="Cys-rich_flank_reg_C"/>
</dbReference>
<dbReference type="Pfam" id="PF01825">
    <property type="entry name" value="GPS"/>
    <property type="match status" value="1"/>
</dbReference>
<evidence type="ECO:0000313" key="20">
    <source>
        <dbReference type="EMBL" id="KAK9739737.1"/>
    </source>
</evidence>
<feature type="transmembrane region" description="Helical" evidence="15">
    <location>
        <begin position="880"/>
        <end position="900"/>
    </location>
</feature>
<evidence type="ECO:0000259" key="17">
    <source>
        <dbReference type="PROSITE" id="PS50227"/>
    </source>
</evidence>
<keyword evidence="8" id="KW-0297">G-protein coupled receptor</keyword>
<feature type="domain" description="G-protein coupled receptors family 2 profile 2" evidence="18">
    <location>
        <begin position="721"/>
        <end position="1020"/>
    </location>
</feature>
<protein>
    <submittedName>
        <fullName evidence="20">Leucine rich repeat</fullName>
    </submittedName>
</protein>
<evidence type="ECO:0000256" key="11">
    <source>
        <dbReference type="ARBA" id="ARBA00023170"/>
    </source>
</evidence>
<dbReference type="SUPFAM" id="SSF52058">
    <property type="entry name" value="L domain-like"/>
    <property type="match status" value="1"/>
</dbReference>
<dbReference type="Gene3D" id="4.10.1240.10">
    <property type="entry name" value="GPCR, family 2, extracellular hormone receptor domain"/>
    <property type="match status" value="1"/>
</dbReference>
<dbReference type="SUPFAM" id="SSF48726">
    <property type="entry name" value="Immunoglobulin"/>
    <property type="match status" value="1"/>
</dbReference>
<evidence type="ECO:0000256" key="7">
    <source>
        <dbReference type="ARBA" id="ARBA00022989"/>
    </source>
</evidence>
<dbReference type="Gene3D" id="3.80.10.10">
    <property type="entry name" value="Ribonuclease Inhibitor"/>
    <property type="match status" value="1"/>
</dbReference>
<evidence type="ECO:0000256" key="15">
    <source>
        <dbReference type="SAM" id="Phobius"/>
    </source>
</evidence>
<feature type="transmembrane region" description="Helical" evidence="15">
    <location>
        <begin position="999"/>
        <end position="1019"/>
    </location>
</feature>
<dbReference type="InterPro" id="IPR013783">
    <property type="entry name" value="Ig-like_fold"/>
</dbReference>
<dbReference type="PANTHER" id="PTHR45930:SF4">
    <property type="entry name" value="ADHESION G PROTEIN-COUPLED RECEPTOR A3"/>
    <property type="match status" value="1"/>
</dbReference>
<feature type="domain" description="G-protein coupled receptors family 2 profile 1" evidence="17">
    <location>
        <begin position="319"/>
        <end position="408"/>
    </location>
</feature>
<feature type="domain" description="GAIN-B" evidence="16">
    <location>
        <begin position="556"/>
        <end position="710"/>
    </location>
</feature>
<comment type="subcellular location">
    <subcellularLocation>
        <location evidence="1">Membrane</location>
        <topology evidence="1">Multi-pass membrane protein</topology>
    </subcellularLocation>
</comment>
<evidence type="ECO:0000313" key="21">
    <source>
        <dbReference type="Proteomes" id="UP001458880"/>
    </source>
</evidence>
<comment type="similarity">
    <text evidence="2">Belongs to the G-protein coupled receptor 2 family. Adhesion G-protein coupled receptor (ADGR) subfamily.</text>
</comment>
<dbReference type="InterPro" id="IPR007110">
    <property type="entry name" value="Ig-like_dom"/>
</dbReference>
<proteinExistence type="inferred from homology"/>
<dbReference type="PROSITE" id="PS50835">
    <property type="entry name" value="IG_LIKE"/>
    <property type="match status" value="1"/>
</dbReference>
<keyword evidence="9 15" id="KW-0472">Membrane</keyword>
<dbReference type="SMART" id="SM00409">
    <property type="entry name" value="IG"/>
    <property type="match status" value="1"/>
</dbReference>
<evidence type="ECO:0000259" key="19">
    <source>
        <dbReference type="PROSITE" id="PS50835"/>
    </source>
</evidence>
<dbReference type="InterPro" id="IPR001611">
    <property type="entry name" value="Leu-rich_rpt"/>
</dbReference>
<evidence type="ECO:0000256" key="2">
    <source>
        <dbReference type="ARBA" id="ARBA00007343"/>
    </source>
</evidence>
<evidence type="ECO:0000256" key="9">
    <source>
        <dbReference type="ARBA" id="ARBA00023136"/>
    </source>
</evidence>
<evidence type="ECO:0000256" key="12">
    <source>
        <dbReference type="ARBA" id="ARBA00023224"/>
    </source>
</evidence>
<dbReference type="SMART" id="SM00082">
    <property type="entry name" value="LRRCT"/>
    <property type="match status" value="1"/>
</dbReference>
<dbReference type="GO" id="GO:0007166">
    <property type="term" value="P:cell surface receptor signaling pathway"/>
    <property type="evidence" value="ECO:0007669"/>
    <property type="project" value="InterPro"/>
</dbReference>
<dbReference type="InterPro" id="IPR036179">
    <property type="entry name" value="Ig-like_dom_sf"/>
</dbReference>
<dbReference type="Gene3D" id="2.60.40.10">
    <property type="entry name" value="Immunoglobulins"/>
    <property type="match status" value="1"/>
</dbReference>
<evidence type="ECO:0000256" key="3">
    <source>
        <dbReference type="ARBA" id="ARBA00022614"/>
    </source>
</evidence>
<dbReference type="EMBL" id="JASPKY010000071">
    <property type="protein sequence ID" value="KAK9739737.1"/>
    <property type="molecule type" value="Genomic_DNA"/>
</dbReference>
<dbReference type="InterPro" id="IPR003591">
    <property type="entry name" value="Leu-rich_rpt_typical-subtyp"/>
</dbReference>
<keyword evidence="12" id="KW-0807">Transducer</keyword>
<dbReference type="InterPro" id="IPR036445">
    <property type="entry name" value="GPCR_2_extracell_dom_sf"/>
</dbReference>
<feature type="compositionally biased region" description="Low complexity" evidence="14">
    <location>
        <begin position="1071"/>
        <end position="1088"/>
    </location>
</feature>
<accession>A0AAW1M1R5</accession>
<feature type="transmembrane region" description="Helical" evidence="15">
    <location>
        <begin position="967"/>
        <end position="987"/>
    </location>
</feature>
<evidence type="ECO:0000256" key="5">
    <source>
        <dbReference type="ARBA" id="ARBA00022729"/>
    </source>
</evidence>
<dbReference type="InterPro" id="IPR057244">
    <property type="entry name" value="GAIN_B"/>
</dbReference>
<keyword evidence="6" id="KW-0677">Repeat</keyword>
<keyword evidence="10" id="KW-1015">Disulfide bond</keyword>
<feature type="transmembrane region" description="Helical" evidence="15">
    <location>
        <begin position="758"/>
        <end position="777"/>
    </location>
</feature>
<dbReference type="PROSITE" id="PS50261">
    <property type="entry name" value="G_PROTEIN_RECEP_F2_4"/>
    <property type="match status" value="1"/>
</dbReference>
<keyword evidence="21" id="KW-1185">Reference proteome</keyword>
<keyword evidence="11" id="KW-0675">Receptor</keyword>
<evidence type="ECO:0000256" key="10">
    <source>
        <dbReference type="ARBA" id="ARBA00023157"/>
    </source>
</evidence>
<comment type="caution">
    <text evidence="20">The sequence shown here is derived from an EMBL/GenBank/DDBJ whole genome shotgun (WGS) entry which is preliminary data.</text>
</comment>
<dbReference type="PANTHER" id="PTHR45930">
    <property type="entry name" value="G-PROTEIN COUPLED RECEPTOR 124-LIKE PROTEIN"/>
    <property type="match status" value="1"/>
</dbReference>
<feature type="domain" description="Ig-like" evidence="19">
    <location>
        <begin position="235"/>
        <end position="334"/>
    </location>
</feature>
<dbReference type="InterPro" id="IPR058808">
    <property type="entry name" value="GAIN_ADGRA2/3"/>
</dbReference>
<evidence type="ECO:0000256" key="4">
    <source>
        <dbReference type="ARBA" id="ARBA00022692"/>
    </source>
</evidence>
<dbReference type="Pfam" id="PF00002">
    <property type="entry name" value="7tm_2"/>
    <property type="match status" value="1"/>
</dbReference>
<dbReference type="GO" id="GO:0004930">
    <property type="term" value="F:G protein-coupled receptor activity"/>
    <property type="evidence" value="ECO:0007669"/>
    <property type="project" value="UniProtKB-KW"/>
</dbReference>
<dbReference type="Pfam" id="PF26588">
    <property type="entry name" value="GAIN_ADGRA3"/>
    <property type="match status" value="1"/>
</dbReference>
<evidence type="ECO:0000256" key="13">
    <source>
        <dbReference type="ARBA" id="ARBA00023319"/>
    </source>
</evidence>
<evidence type="ECO:0000256" key="8">
    <source>
        <dbReference type="ARBA" id="ARBA00023040"/>
    </source>
</evidence>
<dbReference type="Pfam" id="PF13855">
    <property type="entry name" value="LRR_8"/>
    <property type="match status" value="1"/>
</dbReference>
<dbReference type="InterPro" id="IPR001879">
    <property type="entry name" value="GPCR_2_extracellular_dom"/>
</dbReference>
<dbReference type="SMART" id="SM00369">
    <property type="entry name" value="LRR_TYP"/>
    <property type="match status" value="3"/>
</dbReference>
<evidence type="ECO:0000259" key="18">
    <source>
        <dbReference type="PROSITE" id="PS50261"/>
    </source>
</evidence>
<dbReference type="PROSITE" id="PS50221">
    <property type="entry name" value="GAIN_B"/>
    <property type="match status" value="1"/>
</dbReference>
<dbReference type="InterPro" id="IPR017981">
    <property type="entry name" value="GPCR_2-like_7TM"/>
</dbReference>
<evidence type="ECO:0000259" key="16">
    <source>
        <dbReference type="PROSITE" id="PS50221"/>
    </source>
</evidence>
<reference evidence="20 21" key="1">
    <citation type="journal article" date="2024" name="BMC Genomics">
        <title>De novo assembly and annotation of Popillia japonica's genome with initial clues to its potential as an invasive pest.</title>
        <authorList>
            <person name="Cucini C."/>
            <person name="Boschi S."/>
            <person name="Funari R."/>
            <person name="Cardaioli E."/>
            <person name="Iannotti N."/>
            <person name="Marturano G."/>
            <person name="Paoli F."/>
            <person name="Bruttini M."/>
            <person name="Carapelli A."/>
            <person name="Frati F."/>
            <person name="Nardi F."/>
        </authorList>
    </citation>
    <scope>NUCLEOTIDE SEQUENCE [LARGE SCALE GENOMIC DNA]</scope>
    <source>
        <strain evidence="20">DMR45628</strain>
    </source>
</reference>
<dbReference type="InterPro" id="IPR051963">
    <property type="entry name" value="Adhesion_GPCR_A"/>
</dbReference>
<dbReference type="GO" id="GO:0005886">
    <property type="term" value="C:plasma membrane"/>
    <property type="evidence" value="ECO:0007669"/>
    <property type="project" value="TreeGrafter"/>
</dbReference>